<organism evidence="5 6">
    <name type="scientific">Candidatus Anaerotruncus excrementipullorum</name>
    <dbReference type="NCBI Taxonomy" id="2838465"/>
    <lineage>
        <taxon>Bacteria</taxon>
        <taxon>Bacillati</taxon>
        <taxon>Bacillota</taxon>
        <taxon>Clostridia</taxon>
        <taxon>Eubacteriales</taxon>
        <taxon>Oscillospiraceae</taxon>
        <taxon>Anaerotruncus</taxon>
    </lineage>
</organism>
<sequence>MEFTVQQFLQMESAAGSQLLTAQRSAAQRVIRSISVMEGPVEDFVRQDELVLTIAAELWGYPERFLAFTRQIRDAGAAALAISMKGQGQELPPCVFQFCLEQGFPLILVPWERRFSEIIEEAHRWIHHSQQEEMDAYEQLRRELFASYLSDGSFSDAAQILSRRGNRPFCITDGAWQVRGCCRELAGLAPGQTADEKAFPLCLHIRSQGRLYGYLLGGLPRDGRDRPLEKEYLERYAALPLSLWFDREQTITATRMRLKSDFVRRLAQGQVESPQELREQAALMGFCLELPYTCILGQAQPRDKQSPPVELEAAWEGILGRLLELGRAVHRALLATCQQDTLILYLESPAQEGLGELYQFLDQAQERLAQVLPQAGWRWGIGELHPQTGAFHQEFCNAQLALELCLRQPEAGRVAYQDTRIHRLLAAIAQDPQVRQMARELCARLRTGERTRRLELGATFLCYLEHGCNVSQTARALHLHRQSLIHRLHRLEEVTGLSLENYNDRFLLELCVRLGAGFSLEEA</sequence>
<dbReference type="Gene3D" id="1.10.10.2840">
    <property type="entry name" value="PucR C-terminal helix-turn-helix domain"/>
    <property type="match status" value="1"/>
</dbReference>
<dbReference type="PANTHER" id="PTHR33744">
    <property type="entry name" value="CARBOHYDRATE DIACID REGULATOR"/>
    <property type="match status" value="1"/>
</dbReference>
<evidence type="ECO:0000313" key="5">
    <source>
        <dbReference type="EMBL" id="HIX64652.1"/>
    </source>
</evidence>
<dbReference type="AlphaFoldDB" id="A0A9D1WP65"/>
<reference evidence="5" key="2">
    <citation type="submission" date="2021-04" db="EMBL/GenBank/DDBJ databases">
        <authorList>
            <person name="Gilroy R."/>
        </authorList>
    </citation>
    <scope>NUCLEOTIDE SEQUENCE</scope>
    <source>
        <strain evidence="5">CHK188-5543</strain>
    </source>
</reference>
<dbReference type="EMBL" id="DXES01000005">
    <property type="protein sequence ID" value="HIX64652.1"/>
    <property type="molecule type" value="Genomic_DNA"/>
</dbReference>
<feature type="domain" description="PucR C-terminal helix-turn-helix" evidence="3">
    <location>
        <begin position="458"/>
        <end position="513"/>
    </location>
</feature>
<evidence type="ECO:0000256" key="1">
    <source>
        <dbReference type="ARBA" id="ARBA00006754"/>
    </source>
</evidence>
<accession>A0A9D1WP65</accession>
<comment type="similarity">
    <text evidence="1">Belongs to the CdaR family.</text>
</comment>
<dbReference type="Pfam" id="PF17853">
    <property type="entry name" value="GGDEF_2"/>
    <property type="match status" value="1"/>
</dbReference>
<dbReference type="Pfam" id="PF07905">
    <property type="entry name" value="PucR"/>
    <property type="match status" value="1"/>
</dbReference>
<feature type="domain" description="CdaR GGDEF-like" evidence="4">
    <location>
        <begin position="273"/>
        <end position="404"/>
    </location>
</feature>
<comment type="caution">
    <text evidence="5">The sequence shown here is derived from an EMBL/GenBank/DDBJ whole genome shotgun (WGS) entry which is preliminary data.</text>
</comment>
<proteinExistence type="inferred from homology"/>
<feature type="domain" description="Purine catabolism PurC-like" evidence="2">
    <location>
        <begin position="9"/>
        <end position="126"/>
    </location>
</feature>
<evidence type="ECO:0000259" key="3">
    <source>
        <dbReference type="Pfam" id="PF13556"/>
    </source>
</evidence>
<reference evidence="5" key="1">
    <citation type="journal article" date="2021" name="PeerJ">
        <title>Extensive microbial diversity within the chicken gut microbiome revealed by metagenomics and culture.</title>
        <authorList>
            <person name="Gilroy R."/>
            <person name="Ravi A."/>
            <person name="Getino M."/>
            <person name="Pursley I."/>
            <person name="Horton D.L."/>
            <person name="Alikhan N.F."/>
            <person name="Baker D."/>
            <person name="Gharbi K."/>
            <person name="Hall N."/>
            <person name="Watson M."/>
            <person name="Adriaenssens E.M."/>
            <person name="Foster-Nyarko E."/>
            <person name="Jarju S."/>
            <person name="Secka A."/>
            <person name="Antonio M."/>
            <person name="Oren A."/>
            <person name="Chaudhuri R.R."/>
            <person name="La Ragione R."/>
            <person name="Hildebrand F."/>
            <person name="Pallen M.J."/>
        </authorList>
    </citation>
    <scope>NUCLEOTIDE SEQUENCE</scope>
    <source>
        <strain evidence="5">CHK188-5543</strain>
    </source>
</reference>
<dbReference type="InterPro" id="IPR051448">
    <property type="entry name" value="CdaR-like_regulators"/>
</dbReference>
<dbReference type="Pfam" id="PF13556">
    <property type="entry name" value="HTH_30"/>
    <property type="match status" value="1"/>
</dbReference>
<evidence type="ECO:0000259" key="4">
    <source>
        <dbReference type="Pfam" id="PF17853"/>
    </source>
</evidence>
<dbReference type="InterPro" id="IPR042070">
    <property type="entry name" value="PucR_C-HTH_sf"/>
</dbReference>
<dbReference type="PANTHER" id="PTHR33744:SF1">
    <property type="entry name" value="DNA-BINDING TRANSCRIPTIONAL ACTIVATOR ADER"/>
    <property type="match status" value="1"/>
</dbReference>
<evidence type="ECO:0000313" key="6">
    <source>
        <dbReference type="Proteomes" id="UP000886800"/>
    </source>
</evidence>
<dbReference type="InterPro" id="IPR025736">
    <property type="entry name" value="PucR_C-HTH_dom"/>
</dbReference>
<protein>
    <submittedName>
        <fullName evidence="5">PucR family transcriptional regulator ligand-binding domain-containing protein</fullName>
    </submittedName>
</protein>
<dbReference type="InterPro" id="IPR012914">
    <property type="entry name" value="PucR_dom"/>
</dbReference>
<dbReference type="Proteomes" id="UP000886800">
    <property type="component" value="Unassembled WGS sequence"/>
</dbReference>
<gene>
    <name evidence="5" type="ORF">H9736_00230</name>
</gene>
<evidence type="ECO:0000259" key="2">
    <source>
        <dbReference type="Pfam" id="PF07905"/>
    </source>
</evidence>
<dbReference type="InterPro" id="IPR041522">
    <property type="entry name" value="CdaR_GGDEF"/>
</dbReference>
<name>A0A9D1WP65_9FIRM</name>